<evidence type="ECO:0000313" key="7">
    <source>
        <dbReference type="EMBL" id="ACO64619.1"/>
    </source>
</evidence>
<evidence type="ECO:0000256" key="4">
    <source>
        <dbReference type="ARBA" id="ARBA00023235"/>
    </source>
</evidence>
<evidence type="ECO:0000259" key="6">
    <source>
        <dbReference type="PROSITE" id="PS50072"/>
    </source>
</evidence>
<dbReference type="SUPFAM" id="SSF50891">
    <property type="entry name" value="Cyclophilin-like"/>
    <property type="match status" value="1"/>
</dbReference>
<dbReference type="PIRSF" id="PIRSF001467">
    <property type="entry name" value="Peptidylpro_ismrse"/>
    <property type="match status" value="1"/>
</dbReference>
<reference evidence="7 8" key="1">
    <citation type="journal article" date="2009" name="Science">
        <title>Green evolution and dynamic adaptations revealed by genomes of the marine picoeukaryotes Micromonas.</title>
        <authorList>
            <person name="Worden A.Z."/>
            <person name="Lee J.H."/>
            <person name="Mock T."/>
            <person name="Rouze P."/>
            <person name="Simmons M.P."/>
            <person name="Aerts A.L."/>
            <person name="Allen A.E."/>
            <person name="Cuvelier M.L."/>
            <person name="Derelle E."/>
            <person name="Everett M.V."/>
            <person name="Foulon E."/>
            <person name="Grimwood J."/>
            <person name="Gundlach H."/>
            <person name="Henrissat B."/>
            <person name="Napoli C."/>
            <person name="McDonald S.M."/>
            <person name="Parker M.S."/>
            <person name="Rombauts S."/>
            <person name="Salamov A."/>
            <person name="Von Dassow P."/>
            <person name="Badger J.H."/>
            <person name="Coutinho P.M."/>
            <person name="Demir E."/>
            <person name="Dubchak I."/>
            <person name="Gentemann C."/>
            <person name="Eikrem W."/>
            <person name="Gready J.E."/>
            <person name="John U."/>
            <person name="Lanier W."/>
            <person name="Lindquist E.A."/>
            <person name="Lucas S."/>
            <person name="Mayer K.F."/>
            <person name="Moreau H."/>
            <person name="Not F."/>
            <person name="Otillar R."/>
            <person name="Panaud O."/>
            <person name="Pangilinan J."/>
            <person name="Paulsen I."/>
            <person name="Piegu B."/>
            <person name="Poliakov A."/>
            <person name="Robbens S."/>
            <person name="Schmutz J."/>
            <person name="Toulza E."/>
            <person name="Wyss T."/>
            <person name="Zelensky A."/>
            <person name="Zhou K."/>
            <person name="Armbrust E.V."/>
            <person name="Bhattacharya D."/>
            <person name="Goodenough U.W."/>
            <person name="Van de Peer Y."/>
            <person name="Grigoriev I.V."/>
        </authorList>
    </citation>
    <scope>NUCLEOTIDE SEQUENCE [LARGE SCALE GENOMIC DNA]</scope>
    <source>
        <strain evidence="8">RCC299 / NOUM17</strain>
    </source>
</reference>
<evidence type="ECO:0000256" key="5">
    <source>
        <dbReference type="RuleBase" id="RU363019"/>
    </source>
</evidence>
<feature type="domain" description="PPIase cyclophilin-type" evidence="6">
    <location>
        <begin position="5"/>
        <end position="174"/>
    </location>
</feature>
<keyword evidence="4 5" id="KW-0413">Isomerase</keyword>
<dbReference type="OrthoDB" id="193499at2759"/>
<keyword evidence="3 5" id="KW-0697">Rotamase</keyword>
<dbReference type="InParanoid" id="C1E943"/>
<dbReference type="FunFam" id="2.40.100.10:FF:000025">
    <property type="entry name" value="Peptidyl-prolyl cis-trans isomerase CYP19-2"/>
    <property type="match status" value="1"/>
</dbReference>
<dbReference type="GO" id="GO:0003755">
    <property type="term" value="F:peptidyl-prolyl cis-trans isomerase activity"/>
    <property type="evidence" value="ECO:0007669"/>
    <property type="project" value="UniProtKB-UniRule"/>
</dbReference>
<dbReference type="eggNOG" id="KOG0865">
    <property type="taxonomic scope" value="Eukaryota"/>
</dbReference>
<organism evidence="7 8">
    <name type="scientific">Micromonas commoda (strain RCC299 / NOUM17 / CCMP2709)</name>
    <name type="common">Picoplanktonic green alga</name>
    <dbReference type="NCBI Taxonomy" id="296587"/>
    <lineage>
        <taxon>Eukaryota</taxon>
        <taxon>Viridiplantae</taxon>
        <taxon>Chlorophyta</taxon>
        <taxon>Mamiellophyceae</taxon>
        <taxon>Mamiellales</taxon>
        <taxon>Mamiellaceae</taxon>
        <taxon>Micromonas</taxon>
    </lineage>
</organism>
<dbReference type="GO" id="GO:0016018">
    <property type="term" value="F:cyclosporin A binding"/>
    <property type="evidence" value="ECO:0007669"/>
    <property type="project" value="TreeGrafter"/>
</dbReference>
<dbReference type="Pfam" id="PF00160">
    <property type="entry name" value="Pro_isomerase"/>
    <property type="match status" value="1"/>
</dbReference>
<evidence type="ECO:0000313" key="8">
    <source>
        <dbReference type="Proteomes" id="UP000002009"/>
    </source>
</evidence>
<dbReference type="InterPro" id="IPR002130">
    <property type="entry name" value="Cyclophilin-type_PPIase_dom"/>
</dbReference>
<proteinExistence type="inferred from homology"/>
<dbReference type="KEGG" id="mis:MICPUN_97605"/>
<dbReference type="PANTHER" id="PTHR11071">
    <property type="entry name" value="PEPTIDYL-PROLYL CIS-TRANS ISOMERASE"/>
    <property type="match status" value="1"/>
</dbReference>
<accession>C1E943</accession>
<dbReference type="OMA" id="TAPKTCE"/>
<dbReference type="PROSITE" id="PS50072">
    <property type="entry name" value="CSA_PPIASE_2"/>
    <property type="match status" value="1"/>
</dbReference>
<dbReference type="GO" id="GO:0006457">
    <property type="term" value="P:protein folding"/>
    <property type="evidence" value="ECO:0007669"/>
    <property type="project" value="TreeGrafter"/>
</dbReference>
<evidence type="ECO:0000256" key="2">
    <source>
        <dbReference type="ARBA" id="ARBA00007365"/>
    </source>
</evidence>
<gene>
    <name evidence="7" type="ORF">MICPUN_97605</name>
</gene>
<dbReference type="AlphaFoldDB" id="C1E943"/>
<dbReference type="EMBL" id="CP001327">
    <property type="protein sequence ID" value="ACO64619.1"/>
    <property type="molecule type" value="Genomic_DNA"/>
</dbReference>
<dbReference type="GeneID" id="8244296"/>
<evidence type="ECO:0000256" key="1">
    <source>
        <dbReference type="ARBA" id="ARBA00000971"/>
    </source>
</evidence>
<dbReference type="STRING" id="296587.C1E943"/>
<name>C1E943_MICCC</name>
<dbReference type="Gene3D" id="2.40.100.10">
    <property type="entry name" value="Cyclophilin-like"/>
    <property type="match status" value="1"/>
</dbReference>
<dbReference type="PRINTS" id="PR00153">
    <property type="entry name" value="CSAPPISMRASE"/>
</dbReference>
<protein>
    <recommendedName>
        <fullName evidence="5">Peptidyl-prolyl cis-trans isomerase</fullName>
        <shortName evidence="5">PPIase</shortName>
        <ecNumber evidence="5">5.2.1.8</ecNumber>
    </recommendedName>
</protein>
<comment type="catalytic activity">
    <reaction evidence="1 5">
        <text>[protein]-peptidylproline (omega=180) = [protein]-peptidylproline (omega=0)</text>
        <dbReference type="Rhea" id="RHEA:16237"/>
        <dbReference type="Rhea" id="RHEA-COMP:10747"/>
        <dbReference type="Rhea" id="RHEA-COMP:10748"/>
        <dbReference type="ChEBI" id="CHEBI:83833"/>
        <dbReference type="ChEBI" id="CHEBI:83834"/>
        <dbReference type="EC" id="5.2.1.8"/>
    </reaction>
</comment>
<dbReference type="GO" id="GO:0005737">
    <property type="term" value="C:cytoplasm"/>
    <property type="evidence" value="ECO:0007669"/>
    <property type="project" value="TreeGrafter"/>
</dbReference>
<dbReference type="Proteomes" id="UP000002009">
    <property type="component" value="Chromosome 6"/>
</dbReference>
<dbReference type="EC" id="5.2.1.8" evidence="5"/>
<dbReference type="InterPro" id="IPR024936">
    <property type="entry name" value="Cyclophilin-type_PPIase"/>
</dbReference>
<dbReference type="InterPro" id="IPR029000">
    <property type="entry name" value="Cyclophilin-like_dom_sf"/>
</dbReference>
<dbReference type="RefSeq" id="XP_002503361.1">
    <property type="nucleotide sequence ID" value="XM_002503315.1"/>
</dbReference>
<keyword evidence="8" id="KW-1185">Reference proteome</keyword>
<sequence>MEFEAVEKDGKKKDIGRVEFELFSAALPKTCENFRSFCTGERGNGVGSGKPMHYKGVRLHRIIKGFMTQGGDVVNGNGTGSESIFGPTFADEWADNKSHVKHQKAGMLAMANAGPDTNGSQFYFTHKPTGWLDGKHVVFGHVVDGMERIEWIEANAGSGDGTPAIEVIIKNCGEVKSKST</sequence>
<evidence type="ECO:0000256" key="3">
    <source>
        <dbReference type="ARBA" id="ARBA00023110"/>
    </source>
</evidence>
<comment type="similarity">
    <text evidence="2 5">Belongs to the cyclophilin-type PPIase family.</text>
</comment>
<comment type="function">
    <text evidence="5">PPIases accelerate the folding of proteins. It catalyzes the cis-trans isomerization of proline imidic peptide bonds in oligopeptides.</text>
</comment>
<dbReference type="PANTHER" id="PTHR11071:SF561">
    <property type="entry name" value="PEPTIDYL-PROLYL CIS-TRANS ISOMERASE D-RELATED"/>
    <property type="match status" value="1"/>
</dbReference>